<keyword evidence="1" id="KW-0472">Membrane</keyword>
<reference evidence="2" key="1">
    <citation type="submission" date="2022-02" db="EMBL/GenBank/DDBJ databases">
        <authorList>
            <person name="Leng L."/>
        </authorList>
    </citation>
    <scope>NUCLEOTIDE SEQUENCE</scope>
    <source>
        <strain evidence="2">JI</strain>
    </source>
</reference>
<dbReference type="GO" id="GO:0005886">
    <property type="term" value="C:plasma membrane"/>
    <property type="evidence" value="ECO:0007669"/>
    <property type="project" value="TreeGrafter"/>
</dbReference>
<sequence>MTPEILPLAIAALAGIIMAIQGSINSALGKVIGLWEATLVVHVVGLLLVTVLLFVCRLGDGCLANISHVPWYTYLGGILGVLIVYGVVSTMPKVGVAPATTAIIVGQVFTAGLVDHFGLFGMEKIPFSLWNVLGTLLMAGGAWLILKQ</sequence>
<keyword evidence="3" id="KW-1185">Reference proteome</keyword>
<comment type="caution">
    <text evidence="2">The sequence shown here is derived from an EMBL/GenBank/DDBJ whole genome shotgun (WGS) entry which is preliminary data.</text>
</comment>
<dbReference type="PANTHER" id="PTHR34821:SF2">
    <property type="entry name" value="INNER MEMBRANE PROTEIN YDCZ"/>
    <property type="match status" value="1"/>
</dbReference>
<protein>
    <submittedName>
        <fullName evidence="2">DMT family transporter</fullName>
    </submittedName>
</protein>
<proteinExistence type="predicted"/>
<dbReference type="InterPro" id="IPR006750">
    <property type="entry name" value="YdcZ"/>
</dbReference>
<evidence type="ECO:0000313" key="2">
    <source>
        <dbReference type="EMBL" id="MDF9407064.1"/>
    </source>
</evidence>
<gene>
    <name evidence="2" type="ORF">L7E55_01615</name>
</gene>
<feature type="transmembrane region" description="Helical" evidence="1">
    <location>
        <begin position="71"/>
        <end position="88"/>
    </location>
</feature>
<dbReference type="PANTHER" id="PTHR34821">
    <property type="entry name" value="INNER MEMBRANE PROTEIN YDCZ"/>
    <property type="match status" value="1"/>
</dbReference>
<dbReference type="Pfam" id="PF04657">
    <property type="entry name" value="DMT_YdcZ"/>
    <property type="match status" value="1"/>
</dbReference>
<feature type="transmembrane region" description="Helical" evidence="1">
    <location>
        <begin position="127"/>
        <end position="146"/>
    </location>
</feature>
<keyword evidence="1" id="KW-1133">Transmembrane helix</keyword>
<organism evidence="2 3">
    <name type="scientific">Pelotomaculum isophthalicicum JI</name>
    <dbReference type="NCBI Taxonomy" id="947010"/>
    <lineage>
        <taxon>Bacteria</taxon>
        <taxon>Bacillati</taxon>
        <taxon>Bacillota</taxon>
        <taxon>Clostridia</taxon>
        <taxon>Eubacteriales</taxon>
        <taxon>Desulfotomaculaceae</taxon>
        <taxon>Pelotomaculum</taxon>
    </lineage>
</organism>
<name>A0A9X4H4V1_9FIRM</name>
<dbReference type="Proteomes" id="UP001154312">
    <property type="component" value="Unassembled WGS sequence"/>
</dbReference>
<feature type="transmembrane region" description="Helical" evidence="1">
    <location>
        <begin position="39"/>
        <end position="59"/>
    </location>
</feature>
<dbReference type="AlphaFoldDB" id="A0A9X4H4V1"/>
<accession>A0A9X4H4V1</accession>
<evidence type="ECO:0000256" key="1">
    <source>
        <dbReference type="SAM" id="Phobius"/>
    </source>
</evidence>
<feature type="transmembrane region" description="Helical" evidence="1">
    <location>
        <begin position="94"/>
        <end position="115"/>
    </location>
</feature>
<dbReference type="EMBL" id="JAKOAV010000002">
    <property type="protein sequence ID" value="MDF9407064.1"/>
    <property type="molecule type" value="Genomic_DNA"/>
</dbReference>
<keyword evidence="1" id="KW-0812">Transmembrane</keyword>
<evidence type="ECO:0000313" key="3">
    <source>
        <dbReference type="Proteomes" id="UP001154312"/>
    </source>
</evidence>